<reference evidence="2 3" key="1">
    <citation type="journal article" date="2014" name="Genome Announc.">
        <title>Draft genome sequence of the pathogenic fungus Scedosporium apiospermum.</title>
        <authorList>
            <person name="Vandeputte P."/>
            <person name="Ghamrawi S."/>
            <person name="Rechenmann M."/>
            <person name="Iltis A."/>
            <person name="Giraud S."/>
            <person name="Fleury M."/>
            <person name="Thornton C."/>
            <person name="Delhaes L."/>
            <person name="Meyer W."/>
            <person name="Papon N."/>
            <person name="Bouchara J.P."/>
        </authorList>
    </citation>
    <scope>NUCLEOTIDE SEQUENCE [LARGE SCALE GENOMIC DNA]</scope>
    <source>
        <strain evidence="2 3">IHEM 14462</strain>
    </source>
</reference>
<dbReference type="SMART" id="SM00256">
    <property type="entry name" value="FBOX"/>
    <property type="match status" value="1"/>
</dbReference>
<dbReference type="Pfam" id="PF00646">
    <property type="entry name" value="F-box"/>
    <property type="match status" value="1"/>
</dbReference>
<comment type="caution">
    <text evidence="2">The sequence shown here is derived from an EMBL/GenBank/DDBJ whole genome shotgun (WGS) entry which is preliminary data.</text>
</comment>
<dbReference type="SUPFAM" id="SSF81383">
    <property type="entry name" value="F-box domain"/>
    <property type="match status" value="1"/>
</dbReference>
<sequence length="464" mass="51094">MNIAHLPIEVIQKIAGLCPLGDILSLSSTCRTLRNSCHDTFVFQESFLHHISEPTSPQVTTKLALRDLIHNSLAANESSQRVIIWARLAAAASRMPLLVDELDRLLEPYESVPWESTLPWPQQLVEPVVTIASTINTLAVLGYPTISDFTVTAALAGFLTHILNQRFWGHGEPLDPLQTAQLSFCFAIGAIGNRVLNNMKILSTRTAIFLTLGRDKCFLSSQSTGFLAAACMPWLLGSDPAVHNRGDLPYLPALPLLSANGQGNPGNVGLVPLPDGVQSTSSDNRDIPVQEASNMAPLVSSMYSFTQAPSWQSWLRATVDALVDGIGQGEWIGYYTNAINNDREVDAPLRNIHFSTLPDPDDGSRLLLTANDCIDGVGSFRLKGDLSRETGRVRLMKEYYIGHSWYNQGWLTPLGIAGYWASEPDRARGLIWIYKKEWTKRPAPKNARQVWEGILIPENGDNNA</sequence>
<dbReference type="PROSITE" id="PS50181">
    <property type="entry name" value="FBOX"/>
    <property type="match status" value="1"/>
</dbReference>
<dbReference type="RefSeq" id="XP_016641691.1">
    <property type="nucleotide sequence ID" value="XM_016788647.1"/>
</dbReference>
<gene>
    <name evidence="2" type="ORF">SAPIO_CDS6585</name>
</gene>
<dbReference type="InterPro" id="IPR001810">
    <property type="entry name" value="F-box_dom"/>
</dbReference>
<dbReference type="Proteomes" id="UP000028545">
    <property type="component" value="Unassembled WGS sequence"/>
</dbReference>
<protein>
    <recommendedName>
        <fullName evidence="1">F-box domain-containing protein</fullName>
    </recommendedName>
</protein>
<dbReference type="VEuPathDB" id="FungiDB:SAPIO_CDS6585"/>
<name>A0A084G3I0_PSEDA</name>
<evidence type="ECO:0000259" key="1">
    <source>
        <dbReference type="PROSITE" id="PS50181"/>
    </source>
</evidence>
<dbReference type="GeneID" id="27725657"/>
<dbReference type="AlphaFoldDB" id="A0A084G3I0"/>
<keyword evidence="3" id="KW-1185">Reference proteome</keyword>
<evidence type="ECO:0000313" key="3">
    <source>
        <dbReference type="Proteomes" id="UP000028545"/>
    </source>
</evidence>
<evidence type="ECO:0000313" key="2">
    <source>
        <dbReference type="EMBL" id="KEZ41892.1"/>
    </source>
</evidence>
<feature type="domain" description="F-box" evidence="1">
    <location>
        <begin position="1"/>
        <end position="46"/>
    </location>
</feature>
<dbReference type="OrthoDB" id="5139943at2759"/>
<dbReference type="OMA" id="DGEWYGY"/>
<dbReference type="InterPro" id="IPR036047">
    <property type="entry name" value="F-box-like_dom_sf"/>
</dbReference>
<accession>A0A084G3I0</accession>
<dbReference type="KEGG" id="sapo:SAPIO_CDS6585"/>
<proteinExistence type="predicted"/>
<dbReference type="EMBL" id="JOWA01000105">
    <property type="protein sequence ID" value="KEZ41892.1"/>
    <property type="molecule type" value="Genomic_DNA"/>
</dbReference>
<organism evidence="2 3">
    <name type="scientific">Pseudallescheria apiosperma</name>
    <name type="common">Scedosporium apiospermum</name>
    <dbReference type="NCBI Taxonomy" id="563466"/>
    <lineage>
        <taxon>Eukaryota</taxon>
        <taxon>Fungi</taxon>
        <taxon>Dikarya</taxon>
        <taxon>Ascomycota</taxon>
        <taxon>Pezizomycotina</taxon>
        <taxon>Sordariomycetes</taxon>
        <taxon>Hypocreomycetidae</taxon>
        <taxon>Microascales</taxon>
        <taxon>Microascaceae</taxon>
        <taxon>Scedosporium</taxon>
    </lineage>
</organism>
<dbReference type="HOGENOM" id="CLU_526962_0_0_1"/>
<dbReference type="CDD" id="cd09917">
    <property type="entry name" value="F-box_SF"/>
    <property type="match status" value="1"/>
</dbReference>